<name>A0ABU1WCT2_9GAMM</name>
<gene>
    <name evidence="2" type="ORF">J2X06_002602</name>
</gene>
<evidence type="ECO:0000256" key="1">
    <source>
        <dbReference type="SAM" id="Phobius"/>
    </source>
</evidence>
<feature type="transmembrane region" description="Helical" evidence="1">
    <location>
        <begin position="121"/>
        <end position="143"/>
    </location>
</feature>
<keyword evidence="1" id="KW-1133">Transmembrane helix</keyword>
<organism evidence="2 3">
    <name type="scientific">Lysobacter niastensis</name>
    <dbReference type="NCBI Taxonomy" id="380629"/>
    <lineage>
        <taxon>Bacteria</taxon>
        <taxon>Pseudomonadati</taxon>
        <taxon>Pseudomonadota</taxon>
        <taxon>Gammaproteobacteria</taxon>
        <taxon>Lysobacterales</taxon>
        <taxon>Lysobacteraceae</taxon>
        <taxon>Lysobacter</taxon>
    </lineage>
</organism>
<proteinExistence type="predicted"/>
<feature type="transmembrane region" description="Helical" evidence="1">
    <location>
        <begin position="41"/>
        <end position="64"/>
    </location>
</feature>
<dbReference type="EMBL" id="JAVDVY010000002">
    <property type="protein sequence ID" value="MDR7135393.1"/>
    <property type="molecule type" value="Genomic_DNA"/>
</dbReference>
<comment type="caution">
    <text evidence="2">The sequence shown here is derived from an EMBL/GenBank/DDBJ whole genome shotgun (WGS) entry which is preliminary data.</text>
</comment>
<protein>
    <recommendedName>
        <fullName evidence="4">Universal stress protein B</fullName>
    </recommendedName>
</protein>
<dbReference type="Proteomes" id="UP001251524">
    <property type="component" value="Unassembled WGS sequence"/>
</dbReference>
<accession>A0ABU1WCT2</accession>
<keyword evidence="1" id="KW-0472">Membrane</keyword>
<evidence type="ECO:0008006" key="4">
    <source>
        <dbReference type="Google" id="ProtNLM"/>
    </source>
</evidence>
<reference evidence="2 3" key="1">
    <citation type="submission" date="2023-07" db="EMBL/GenBank/DDBJ databases">
        <title>Sorghum-associated microbial communities from plants grown in Nebraska, USA.</title>
        <authorList>
            <person name="Schachtman D."/>
        </authorList>
    </citation>
    <scope>NUCLEOTIDE SEQUENCE [LARGE SCALE GENOMIC DNA]</scope>
    <source>
        <strain evidence="2 3">BE198</strain>
    </source>
</reference>
<evidence type="ECO:0000313" key="2">
    <source>
        <dbReference type="EMBL" id="MDR7135393.1"/>
    </source>
</evidence>
<evidence type="ECO:0000313" key="3">
    <source>
        <dbReference type="Proteomes" id="UP001251524"/>
    </source>
</evidence>
<dbReference type="RefSeq" id="WP_310063039.1">
    <property type="nucleotide sequence ID" value="NZ_JAVDVY010000002.1"/>
</dbReference>
<sequence>MAAAISGGVSAKPRSPLDGRARFARAILGKTRDLLMTPTGIAFGLFSLAVVLESAVWATCLYRLKSRHPHQWQHAEQPLLWQGRTLLSARRTMVYFQDQTYLSSLDEGGMRFCNRNRTMMLGAYWLTVMAGAALVVTLAVSGWG</sequence>
<keyword evidence="1" id="KW-0812">Transmembrane</keyword>
<keyword evidence="3" id="KW-1185">Reference proteome</keyword>